<feature type="transmembrane region" description="Helical" evidence="9">
    <location>
        <begin position="12"/>
        <end position="34"/>
    </location>
</feature>
<feature type="transmembrane region" description="Helical" evidence="9">
    <location>
        <begin position="292"/>
        <end position="311"/>
    </location>
</feature>
<evidence type="ECO:0000256" key="2">
    <source>
        <dbReference type="ARBA" id="ARBA00009261"/>
    </source>
</evidence>
<evidence type="ECO:0000313" key="11">
    <source>
        <dbReference type="Proteomes" id="UP000275719"/>
    </source>
</evidence>
<proteinExistence type="inferred from homology"/>
<evidence type="ECO:0000256" key="5">
    <source>
        <dbReference type="ARBA" id="ARBA00022692"/>
    </source>
</evidence>
<dbReference type="OrthoDB" id="9804874at2"/>
<dbReference type="Proteomes" id="UP000275719">
    <property type="component" value="Unassembled WGS sequence"/>
</dbReference>
<dbReference type="InterPro" id="IPR001463">
    <property type="entry name" value="Na/Ala_symport"/>
</dbReference>
<evidence type="ECO:0000256" key="4">
    <source>
        <dbReference type="ARBA" id="ARBA00022475"/>
    </source>
</evidence>
<keyword evidence="6 9" id="KW-0769">Symport</keyword>
<dbReference type="RefSeq" id="WP_125020140.1">
    <property type="nucleotide sequence ID" value="NZ_RQVQ01000051.1"/>
</dbReference>
<evidence type="ECO:0000256" key="3">
    <source>
        <dbReference type="ARBA" id="ARBA00022448"/>
    </source>
</evidence>
<comment type="similarity">
    <text evidence="2 9">Belongs to the alanine or glycine:cation symporter (AGCS) (TC 2.A.25) family.</text>
</comment>
<dbReference type="PRINTS" id="PR00175">
    <property type="entry name" value="NAALASMPORT"/>
</dbReference>
<dbReference type="PANTHER" id="PTHR30330">
    <property type="entry name" value="AGSS FAMILY TRANSPORTER, SODIUM-ALANINE"/>
    <property type="match status" value="1"/>
</dbReference>
<dbReference type="PANTHER" id="PTHR30330:SF7">
    <property type="entry name" value="SODIUM_PROTON-DEPENDENT ALANINE CARRIER PROTEIN YRBD-RELATED"/>
    <property type="match status" value="1"/>
</dbReference>
<evidence type="ECO:0000256" key="1">
    <source>
        <dbReference type="ARBA" id="ARBA00004651"/>
    </source>
</evidence>
<evidence type="ECO:0000256" key="7">
    <source>
        <dbReference type="ARBA" id="ARBA00022989"/>
    </source>
</evidence>
<feature type="transmembrane region" description="Helical" evidence="9">
    <location>
        <begin position="89"/>
        <end position="110"/>
    </location>
</feature>
<sequence>MNFIEKVNDYIWSNYLIILCISSGIYYSVKYNFLQITLIKDMLKLLFQKSNSTQGISSFQAFTLAISGRIGTGNIAGVATAIAMGGPGALFWMWIIAFLGSASAIIEASLAQLYKEKSSVYFIGGPAFYIKKGLNSKIGAITFSVVTIISTGFLLPSVQSNSISLANTEAFQFPKELVGIILVVLVASIVIGGVKRIGRLTELIVPFMALGYIMMALIIIMLNINKLPDIFVLIVSSGTSLHSFYGGIVGSAIAWGIKRGIYSNESGQGTAPHAAAAAAVTHPIKQGLVQGFSVYIDTLFVCTATGLMILFTNQFNVMDTEGGFLINNLKDVQMGPAYTQYAIAKHFPSIGKEFVAISLTFFAFTTILAYYYIAETNVKFLFRKRRWAVYLVQFLLFTSVYLGAITTAKNAWTLGDIGVGLMAWINLISIFLLRNVFSILYKDYRNQKNTGKDPVFDNSKYKIENVDCWNSK</sequence>
<name>A0A3P3W4C5_9FLAO</name>
<gene>
    <name evidence="10" type="ORF">EG240_14850</name>
</gene>
<feature type="transmembrane region" description="Helical" evidence="9">
    <location>
        <begin position="230"/>
        <end position="257"/>
    </location>
</feature>
<keyword evidence="5 9" id="KW-0812">Transmembrane</keyword>
<protein>
    <submittedName>
        <fullName evidence="10">Alanine:cation symporter family protein</fullName>
    </submittedName>
</protein>
<feature type="transmembrane region" description="Helical" evidence="9">
    <location>
        <begin position="55"/>
        <end position="83"/>
    </location>
</feature>
<feature type="transmembrane region" description="Helical" evidence="9">
    <location>
        <begin position="417"/>
        <end position="437"/>
    </location>
</feature>
<keyword evidence="8 9" id="KW-0472">Membrane</keyword>
<feature type="transmembrane region" description="Helical" evidence="9">
    <location>
        <begin position="203"/>
        <end position="224"/>
    </location>
</feature>
<comment type="caution">
    <text evidence="10">The sequence shown here is derived from an EMBL/GenBank/DDBJ whole genome shotgun (WGS) entry which is preliminary data.</text>
</comment>
<dbReference type="PIRSF" id="PIRSF006060">
    <property type="entry name" value="AA_transporter"/>
    <property type="match status" value="1"/>
</dbReference>
<keyword evidence="7 9" id="KW-1133">Transmembrane helix</keyword>
<dbReference type="PROSITE" id="PS00873">
    <property type="entry name" value="NA_ALANINE_SYMP"/>
    <property type="match status" value="1"/>
</dbReference>
<comment type="subcellular location">
    <subcellularLocation>
        <location evidence="1 9">Cell membrane</location>
        <topology evidence="1 9">Multi-pass membrane protein</topology>
    </subcellularLocation>
</comment>
<organism evidence="10 11">
    <name type="scientific">Paenimyroides tangerinum</name>
    <dbReference type="NCBI Taxonomy" id="2488728"/>
    <lineage>
        <taxon>Bacteria</taxon>
        <taxon>Pseudomonadati</taxon>
        <taxon>Bacteroidota</taxon>
        <taxon>Flavobacteriia</taxon>
        <taxon>Flavobacteriales</taxon>
        <taxon>Flavobacteriaceae</taxon>
        <taxon>Paenimyroides</taxon>
    </lineage>
</organism>
<keyword evidence="4 9" id="KW-1003">Cell membrane</keyword>
<dbReference type="AlphaFoldDB" id="A0A3P3W4C5"/>
<keyword evidence="3 9" id="KW-0813">Transport</keyword>
<dbReference type="Pfam" id="PF01235">
    <property type="entry name" value="Na_Ala_symp"/>
    <property type="match status" value="1"/>
</dbReference>
<reference evidence="10 11" key="1">
    <citation type="submission" date="2018-11" db="EMBL/GenBank/DDBJ databases">
        <title>Flavobacterium sp. nov., YIM 102701-2 draft genome.</title>
        <authorList>
            <person name="Li G."/>
            <person name="Jiang Y."/>
        </authorList>
    </citation>
    <scope>NUCLEOTIDE SEQUENCE [LARGE SCALE GENOMIC DNA]</scope>
    <source>
        <strain evidence="10 11">YIM 102701-2</strain>
    </source>
</reference>
<dbReference type="EMBL" id="RQVQ01000051">
    <property type="protein sequence ID" value="RRJ87663.1"/>
    <property type="molecule type" value="Genomic_DNA"/>
</dbReference>
<evidence type="ECO:0000256" key="6">
    <source>
        <dbReference type="ARBA" id="ARBA00022847"/>
    </source>
</evidence>
<dbReference type="GO" id="GO:0005886">
    <property type="term" value="C:plasma membrane"/>
    <property type="evidence" value="ECO:0007669"/>
    <property type="project" value="UniProtKB-SubCell"/>
</dbReference>
<evidence type="ECO:0000256" key="8">
    <source>
        <dbReference type="ARBA" id="ARBA00023136"/>
    </source>
</evidence>
<keyword evidence="11" id="KW-1185">Reference proteome</keyword>
<feature type="transmembrane region" description="Helical" evidence="9">
    <location>
        <begin position="354"/>
        <end position="374"/>
    </location>
</feature>
<evidence type="ECO:0000256" key="9">
    <source>
        <dbReference type="RuleBase" id="RU363064"/>
    </source>
</evidence>
<dbReference type="NCBIfam" id="TIGR00835">
    <property type="entry name" value="agcS"/>
    <property type="match status" value="1"/>
</dbReference>
<feature type="transmembrane region" description="Helical" evidence="9">
    <location>
        <begin position="386"/>
        <end position="405"/>
    </location>
</feature>
<feature type="transmembrane region" description="Helical" evidence="9">
    <location>
        <begin position="138"/>
        <end position="157"/>
    </location>
</feature>
<feature type="transmembrane region" description="Helical" evidence="9">
    <location>
        <begin position="177"/>
        <end position="194"/>
    </location>
</feature>
<evidence type="ECO:0000313" key="10">
    <source>
        <dbReference type="EMBL" id="RRJ87663.1"/>
    </source>
</evidence>
<dbReference type="GO" id="GO:0005283">
    <property type="term" value="F:amino acid:sodium symporter activity"/>
    <property type="evidence" value="ECO:0007669"/>
    <property type="project" value="InterPro"/>
</dbReference>
<dbReference type="FunFam" id="1.20.1740.10:FF:000004">
    <property type="entry name" value="Sodium:alanine symporter family protein"/>
    <property type="match status" value="1"/>
</dbReference>
<accession>A0A3P3W4C5</accession>